<protein>
    <submittedName>
        <fullName evidence="1">Uncharacterized protein</fullName>
    </submittedName>
</protein>
<evidence type="ECO:0000313" key="1">
    <source>
        <dbReference type="EMBL" id="MBA0868733.1"/>
    </source>
</evidence>
<comment type="caution">
    <text evidence="1">The sequence shown here is derived from an EMBL/GenBank/DDBJ whole genome shotgun (WGS) entry which is preliminary data.</text>
</comment>
<evidence type="ECO:0000313" key="2">
    <source>
        <dbReference type="Proteomes" id="UP000593576"/>
    </source>
</evidence>
<reference evidence="1 2" key="1">
    <citation type="journal article" date="2019" name="Genome Biol. Evol.">
        <title>Insights into the evolution of the New World diploid cottons (Gossypium, subgenus Houzingenia) based on genome sequencing.</title>
        <authorList>
            <person name="Grover C.E."/>
            <person name="Arick M.A. 2nd"/>
            <person name="Thrash A."/>
            <person name="Conover J.L."/>
            <person name="Sanders W.S."/>
            <person name="Peterson D.G."/>
            <person name="Frelichowski J.E."/>
            <person name="Scheffler J.A."/>
            <person name="Scheffler B.E."/>
            <person name="Wendel J.F."/>
        </authorList>
    </citation>
    <scope>NUCLEOTIDE SEQUENCE [LARGE SCALE GENOMIC DNA]</scope>
    <source>
        <strain evidence="1">1</strain>
        <tissue evidence="1">Leaf</tissue>
    </source>
</reference>
<name>A0A7J9MC99_GOSSC</name>
<sequence>MACTVLLEGFIKGQHHLLLEWF</sequence>
<dbReference type="Proteomes" id="UP000593576">
    <property type="component" value="Unassembled WGS sequence"/>
</dbReference>
<accession>A0A7J9MC99</accession>
<dbReference type="EMBL" id="JABFAF010000010">
    <property type="protein sequence ID" value="MBA0868733.1"/>
    <property type="molecule type" value="Genomic_DNA"/>
</dbReference>
<gene>
    <name evidence="1" type="ORF">Goshw_018168</name>
</gene>
<dbReference type="AlphaFoldDB" id="A0A7J9MC99"/>
<proteinExistence type="predicted"/>
<organism evidence="1 2">
    <name type="scientific">Gossypium schwendimanii</name>
    <name type="common">Cotton</name>
    <dbReference type="NCBI Taxonomy" id="34291"/>
    <lineage>
        <taxon>Eukaryota</taxon>
        <taxon>Viridiplantae</taxon>
        <taxon>Streptophyta</taxon>
        <taxon>Embryophyta</taxon>
        <taxon>Tracheophyta</taxon>
        <taxon>Spermatophyta</taxon>
        <taxon>Magnoliopsida</taxon>
        <taxon>eudicotyledons</taxon>
        <taxon>Gunneridae</taxon>
        <taxon>Pentapetalae</taxon>
        <taxon>rosids</taxon>
        <taxon>malvids</taxon>
        <taxon>Malvales</taxon>
        <taxon>Malvaceae</taxon>
        <taxon>Malvoideae</taxon>
        <taxon>Gossypium</taxon>
    </lineage>
</organism>
<keyword evidence="2" id="KW-1185">Reference proteome</keyword>